<evidence type="ECO:0000313" key="3">
    <source>
        <dbReference type="Proteomes" id="UP001219568"/>
    </source>
</evidence>
<keyword evidence="1" id="KW-0812">Transmembrane</keyword>
<accession>A0AAD6IME5</accession>
<dbReference type="Proteomes" id="UP001219568">
    <property type="component" value="Unassembled WGS sequence"/>
</dbReference>
<keyword evidence="3" id="KW-1185">Reference proteome</keyword>
<evidence type="ECO:0000313" key="2">
    <source>
        <dbReference type="EMBL" id="KAJ6057046.1"/>
    </source>
</evidence>
<dbReference type="EMBL" id="JAQJZL010000001">
    <property type="protein sequence ID" value="KAJ6057046.1"/>
    <property type="molecule type" value="Genomic_DNA"/>
</dbReference>
<reference evidence="2" key="1">
    <citation type="journal article" date="2023" name="IMA Fungus">
        <title>Comparative genomic study of the Penicillium genus elucidates a diverse pangenome and 15 lateral gene transfer events.</title>
        <authorList>
            <person name="Petersen C."/>
            <person name="Sorensen T."/>
            <person name="Nielsen M.R."/>
            <person name="Sondergaard T.E."/>
            <person name="Sorensen J.L."/>
            <person name="Fitzpatrick D.A."/>
            <person name="Frisvad J.C."/>
            <person name="Nielsen K.L."/>
        </authorList>
    </citation>
    <scope>NUCLEOTIDE SEQUENCE</scope>
    <source>
        <strain evidence="2">IBT 15450</strain>
    </source>
</reference>
<comment type="caution">
    <text evidence="2">The sequence shown here is derived from an EMBL/GenBank/DDBJ whole genome shotgun (WGS) entry which is preliminary data.</text>
</comment>
<organism evidence="2 3">
    <name type="scientific">Penicillium canescens</name>
    <dbReference type="NCBI Taxonomy" id="5083"/>
    <lineage>
        <taxon>Eukaryota</taxon>
        <taxon>Fungi</taxon>
        <taxon>Dikarya</taxon>
        <taxon>Ascomycota</taxon>
        <taxon>Pezizomycotina</taxon>
        <taxon>Eurotiomycetes</taxon>
        <taxon>Eurotiomycetidae</taxon>
        <taxon>Eurotiales</taxon>
        <taxon>Aspergillaceae</taxon>
        <taxon>Penicillium</taxon>
    </lineage>
</organism>
<feature type="transmembrane region" description="Helical" evidence="1">
    <location>
        <begin position="33"/>
        <end position="56"/>
    </location>
</feature>
<keyword evidence="1" id="KW-1133">Transmembrane helix</keyword>
<gene>
    <name evidence="2" type="ORF">N7460_000320</name>
</gene>
<protein>
    <submittedName>
        <fullName evidence="2">Uncharacterized protein</fullName>
    </submittedName>
</protein>
<reference evidence="2" key="2">
    <citation type="submission" date="2023-01" db="EMBL/GenBank/DDBJ databases">
        <authorList>
            <person name="Petersen C."/>
        </authorList>
    </citation>
    <scope>NUCLEOTIDE SEQUENCE</scope>
    <source>
        <strain evidence="2">IBT 15450</strain>
    </source>
</reference>
<sequence length="102" mass="11362">MLGVDYRQHLSQGKAIVEALGAGPFRPPIPSPWFGIFALLNLSVFLTMSVLIPWILSDKSLETPVVKSKSTDECVTAYKYESIVPLIRNLPQTDAVLQQYQN</sequence>
<dbReference type="AlphaFoldDB" id="A0AAD6IME5"/>
<keyword evidence="1" id="KW-0472">Membrane</keyword>
<evidence type="ECO:0000256" key="1">
    <source>
        <dbReference type="SAM" id="Phobius"/>
    </source>
</evidence>
<proteinExistence type="predicted"/>
<name>A0AAD6IME5_PENCN</name>